<gene>
    <name evidence="5" type="ordered locus">gll1791</name>
</gene>
<dbReference type="Pfam" id="PF13692">
    <property type="entry name" value="Glyco_trans_1_4"/>
    <property type="match status" value="1"/>
</dbReference>
<dbReference type="EnsemblBacteria" id="BAC89732">
    <property type="protein sequence ID" value="BAC89732"/>
    <property type="gene ID" value="BAC89732"/>
</dbReference>
<dbReference type="Gene3D" id="3.40.50.2000">
    <property type="entry name" value="Glycogen Phosphorylase B"/>
    <property type="match status" value="2"/>
</dbReference>
<dbReference type="InterPro" id="IPR028098">
    <property type="entry name" value="Glyco_trans_4-like_N"/>
</dbReference>
<dbReference type="CAZy" id="GT4">
    <property type="family name" value="Glycosyltransferase Family 4"/>
</dbReference>
<dbReference type="PANTHER" id="PTHR12526:SF640">
    <property type="entry name" value="COLANIC ACID BIOSYNTHESIS GLYCOSYLTRANSFERASE WCAL-RELATED"/>
    <property type="match status" value="1"/>
</dbReference>
<evidence type="ECO:0000313" key="5">
    <source>
        <dbReference type="EMBL" id="BAC89732.1"/>
    </source>
</evidence>
<dbReference type="CDD" id="cd03798">
    <property type="entry name" value="GT4_WlbH-like"/>
    <property type="match status" value="1"/>
</dbReference>
<evidence type="ECO:0000313" key="6">
    <source>
        <dbReference type="Proteomes" id="UP000000557"/>
    </source>
</evidence>
<dbReference type="eggNOG" id="COG0438">
    <property type="taxonomic scope" value="Bacteria"/>
</dbReference>
<dbReference type="KEGG" id="gvi:gll1791"/>
<name>Q7NJP1_GLOVI</name>
<keyword evidence="2" id="KW-0328">Glycosyltransferase</keyword>
<evidence type="ECO:0000259" key="4">
    <source>
        <dbReference type="Pfam" id="PF13439"/>
    </source>
</evidence>
<dbReference type="HOGENOM" id="CLU_757878_0_0_3"/>
<evidence type="ECO:0000256" key="1">
    <source>
        <dbReference type="ARBA" id="ARBA00009481"/>
    </source>
</evidence>
<sequence length="395" mass="42897">MLFHQAATGAPVLSPYRVVLIHPSAGVNLSGGAEVFSIEMARQLSEHFEVELLSGADCGPWSIPTGGIPRTRAREFFEHPKLAPLWKPFIDAPEIWSEHLTNFLPCLWHLIKRPADLIFPNNDIGGLAVACLVRALTGTPVLFTEHCGLVGGGRLLERNLGFRPDHLVALSEEIAERVRSRSPQQPVTVIPNGVDLARFSPEGERADLGLEGPVVLCVASLWQGGHKRVHLAIEAVSRLAGVSLLICGDGRDRPYFAALGEQKLGAGRFRIATFPYAQMPAVYRACRAFTLPSIDEPWGLCYLEAMASGLGVVATDDAVRQLIVGDGGLLCDVTDADAYAAALRQALADNWRERAQKSATRFGWDRVALAYRNVMLDLIANKTLRLLGRSGSQGV</sequence>
<dbReference type="Proteomes" id="UP000000557">
    <property type="component" value="Chromosome"/>
</dbReference>
<comment type="similarity">
    <text evidence="1">Belongs to the glycosyltransferase group 1 family. Glycosyltransferase 4 subfamily.</text>
</comment>
<dbReference type="OrthoDB" id="9806653at2"/>
<reference evidence="5 6" key="2">
    <citation type="journal article" date="2003" name="DNA Res.">
        <title>Complete genome structure of Gloeobacter violaceus PCC 7421, a cyanobacterium that lacks thylakoids (supplement).</title>
        <authorList>
            <person name="Nakamura Y."/>
            <person name="Kaneko T."/>
            <person name="Sato S."/>
            <person name="Mimuro M."/>
            <person name="Miyashita H."/>
            <person name="Tsuchiya T."/>
            <person name="Sasamoto S."/>
            <person name="Watanabe A."/>
            <person name="Kawashima K."/>
            <person name="Kishida Y."/>
            <person name="Kiyokawa C."/>
            <person name="Kohara M."/>
            <person name="Matsumoto M."/>
            <person name="Matsuno A."/>
            <person name="Nakazaki N."/>
            <person name="Shimpo S."/>
            <person name="Takeuchi C."/>
            <person name="Yamada M."/>
            <person name="Tabata S."/>
        </authorList>
    </citation>
    <scope>NUCLEOTIDE SEQUENCE [LARGE SCALE GENOMIC DNA]</scope>
    <source>
        <strain evidence="6">ATCC 29082 / PCC 7421</strain>
    </source>
</reference>
<keyword evidence="3" id="KW-0808">Transferase</keyword>
<dbReference type="PANTHER" id="PTHR12526">
    <property type="entry name" value="GLYCOSYLTRANSFERASE"/>
    <property type="match status" value="1"/>
</dbReference>
<dbReference type="AlphaFoldDB" id="Q7NJP1"/>
<dbReference type="RefSeq" id="WP_011141789.1">
    <property type="nucleotide sequence ID" value="NC_005125.1"/>
</dbReference>
<keyword evidence="6" id="KW-1185">Reference proteome</keyword>
<feature type="domain" description="Glycosyltransferase subfamily 4-like N-terminal" evidence="4">
    <location>
        <begin position="31"/>
        <end position="198"/>
    </location>
</feature>
<organism evidence="5 6">
    <name type="scientific">Gloeobacter violaceus (strain ATCC 29082 / PCC 7421)</name>
    <dbReference type="NCBI Taxonomy" id="251221"/>
    <lineage>
        <taxon>Bacteria</taxon>
        <taxon>Bacillati</taxon>
        <taxon>Cyanobacteriota</taxon>
        <taxon>Cyanophyceae</taxon>
        <taxon>Gloeobacterales</taxon>
        <taxon>Gloeobacteraceae</taxon>
        <taxon>Gloeobacter</taxon>
    </lineage>
</organism>
<accession>Q7NJP1</accession>
<dbReference type="InParanoid" id="Q7NJP1"/>
<dbReference type="PATRIC" id="fig|251221.4.peg.1825"/>
<dbReference type="PhylomeDB" id="Q7NJP1"/>
<evidence type="ECO:0000256" key="2">
    <source>
        <dbReference type="ARBA" id="ARBA00022676"/>
    </source>
</evidence>
<dbReference type="STRING" id="251221.gene:10759283"/>
<dbReference type="GO" id="GO:0016757">
    <property type="term" value="F:glycosyltransferase activity"/>
    <property type="evidence" value="ECO:0000318"/>
    <property type="project" value="GO_Central"/>
</dbReference>
<evidence type="ECO:0000256" key="3">
    <source>
        <dbReference type="ARBA" id="ARBA00022679"/>
    </source>
</evidence>
<reference evidence="5 6" key="1">
    <citation type="journal article" date="2003" name="DNA Res.">
        <title>Complete genome structure of Gloeobacter violaceus PCC 7421, a cyanobacterium that lacks thylakoids.</title>
        <authorList>
            <person name="Nakamura Y."/>
            <person name="Kaneko T."/>
            <person name="Sato S."/>
            <person name="Mimuro M."/>
            <person name="Miyashita H."/>
            <person name="Tsuchiya T."/>
            <person name="Sasamoto S."/>
            <person name="Watanabe A."/>
            <person name="Kawashima K."/>
            <person name="Kishida Y."/>
            <person name="Kiyokawa C."/>
            <person name="Kohara M."/>
            <person name="Matsumoto M."/>
            <person name="Matsuno A."/>
            <person name="Nakazaki N."/>
            <person name="Shimpo S."/>
            <person name="Takeuchi C."/>
            <person name="Yamada M."/>
            <person name="Tabata S."/>
        </authorList>
    </citation>
    <scope>NUCLEOTIDE SEQUENCE [LARGE SCALE GENOMIC DNA]</scope>
    <source>
        <strain evidence="6">ATCC 29082 / PCC 7421</strain>
    </source>
</reference>
<dbReference type="Pfam" id="PF13439">
    <property type="entry name" value="Glyco_transf_4"/>
    <property type="match status" value="1"/>
</dbReference>
<protein>
    <submittedName>
        <fullName evidence="5">Gll1791 protein</fullName>
    </submittedName>
</protein>
<proteinExistence type="inferred from homology"/>
<dbReference type="EMBL" id="BA000045">
    <property type="protein sequence ID" value="BAC89732.1"/>
    <property type="molecule type" value="Genomic_DNA"/>
</dbReference>
<dbReference type="SUPFAM" id="SSF53756">
    <property type="entry name" value="UDP-Glycosyltransferase/glycogen phosphorylase"/>
    <property type="match status" value="1"/>
</dbReference>